<evidence type="ECO:0000256" key="1">
    <source>
        <dbReference type="ARBA" id="ARBA00006594"/>
    </source>
</evidence>
<dbReference type="Pfam" id="PF01555">
    <property type="entry name" value="N6_N4_Mtase"/>
    <property type="match status" value="1"/>
</dbReference>
<dbReference type="InterPro" id="IPR015840">
    <property type="entry name" value="DNA_MeTrfase_ParB"/>
</dbReference>
<reference evidence="7 8" key="1">
    <citation type="submission" date="2018-08" db="EMBL/GenBank/DDBJ databases">
        <title>Henriciella mobilis sp. nov., isolated from seawater.</title>
        <authorList>
            <person name="Cheng H."/>
            <person name="Wu Y.-H."/>
            <person name="Xu X.-W."/>
            <person name="Guo L.-L."/>
        </authorList>
    </citation>
    <scope>NUCLEOTIDE SEQUENCE [LARGE SCALE GENOMIC DNA]</scope>
    <source>
        <strain evidence="7 8">CCUG67844</strain>
    </source>
</reference>
<dbReference type="PRINTS" id="PR00508">
    <property type="entry name" value="S21N4MTFRASE"/>
</dbReference>
<dbReference type="PIRSF" id="PIRSF036758">
    <property type="entry name" value="Aden_M_ParB"/>
    <property type="match status" value="1"/>
</dbReference>
<keyword evidence="2 7" id="KW-0489">Methyltransferase</keyword>
<evidence type="ECO:0000256" key="2">
    <source>
        <dbReference type="ARBA" id="ARBA00022603"/>
    </source>
</evidence>
<evidence type="ECO:0000256" key="5">
    <source>
        <dbReference type="RuleBase" id="RU362026"/>
    </source>
</evidence>
<gene>
    <name evidence="7" type="ORF">D1222_12750</name>
</gene>
<dbReference type="InterPro" id="IPR003115">
    <property type="entry name" value="ParB_N"/>
</dbReference>
<dbReference type="PANTHER" id="PTHR33375:SF1">
    <property type="entry name" value="CHROMOSOME-PARTITIONING PROTEIN PARB-RELATED"/>
    <property type="match status" value="1"/>
</dbReference>
<dbReference type="SUPFAM" id="SSF53335">
    <property type="entry name" value="S-adenosyl-L-methionine-dependent methyltransferases"/>
    <property type="match status" value="1"/>
</dbReference>
<dbReference type="InterPro" id="IPR029063">
    <property type="entry name" value="SAM-dependent_MTases_sf"/>
</dbReference>
<comment type="similarity">
    <text evidence="1 5">Belongs to the N(4)/N(6)-methyltransferase family.</text>
</comment>
<dbReference type="Pfam" id="PF02195">
    <property type="entry name" value="ParB_N"/>
    <property type="match status" value="1"/>
</dbReference>
<dbReference type="Gene3D" id="3.40.50.150">
    <property type="entry name" value="Vaccinia Virus protein VP39"/>
    <property type="match status" value="1"/>
</dbReference>
<comment type="catalytic activity">
    <reaction evidence="4">
        <text>a 2'-deoxyadenosine in DNA + S-adenosyl-L-methionine = an N(6)-methyl-2'-deoxyadenosine in DNA + S-adenosyl-L-homocysteine + H(+)</text>
        <dbReference type="Rhea" id="RHEA:15197"/>
        <dbReference type="Rhea" id="RHEA-COMP:12418"/>
        <dbReference type="Rhea" id="RHEA-COMP:12419"/>
        <dbReference type="ChEBI" id="CHEBI:15378"/>
        <dbReference type="ChEBI" id="CHEBI:57856"/>
        <dbReference type="ChEBI" id="CHEBI:59789"/>
        <dbReference type="ChEBI" id="CHEBI:90615"/>
        <dbReference type="ChEBI" id="CHEBI:90616"/>
        <dbReference type="EC" id="2.1.1.72"/>
    </reaction>
</comment>
<dbReference type="RefSeq" id="WP_119454628.1">
    <property type="nucleotide sequence ID" value="NZ_QWGA01000007.1"/>
</dbReference>
<dbReference type="Proteomes" id="UP000265845">
    <property type="component" value="Unassembled WGS sequence"/>
</dbReference>
<dbReference type="GO" id="GO:0045881">
    <property type="term" value="P:positive regulation of sporulation resulting in formation of a cellular spore"/>
    <property type="evidence" value="ECO:0007669"/>
    <property type="project" value="TreeGrafter"/>
</dbReference>
<dbReference type="GO" id="GO:0032259">
    <property type="term" value="P:methylation"/>
    <property type="evidence" value="ECO:0007669"/>
    <property type="project" value="UniProtKB-KW"/>
</dbReference>
<dbReference type="GO" id="GO:0003677">
    <property type="term" value="F:DNA binding"/>
    <property type="evidence" value="ECO:0007669"/>
    <property type="project" value="InterPro"/>
</dbReference>
<keyword evidence="3" id="KW-0808">Transferase</keyword>
<feature type="domain" description="ParB-like N-terminal" evidence="6">
    <location>
        <begin position="16"/>
        <end position="102"/>
    </location>
</feature>
<evidence type="ECO:0000259" key="6">
    <source>
        <dbReference type="SMART" id="SM00470"/>
    </source>
</evidence>
<accession>A0A399RFF2</accession>
<dbReference type="GO" id="GO:0005694">
    <property type="term" value="C:chromosome"/>
    <property type="evidence" value="ECO:0007669"/>
    <property type="project" value="TreeGrafter"/>
</dbReference>
<evidence type="ECO:0000256" key="4">
    <source>
        <dbReference type="ARBA" id="ARBA00047942"/>
    </source>
</evidence>
<dbReference type="AlphaFoldDB" id="A0A399RFF2"/>
<sequence length="438" mass="48121">MPNNQKVQRLGRRQVDLVDIDKLKPSKRNARTHSAKQIEQIARSLNKFGWTNPILIDEDATIIAGHGRWQAAKLLGIASVPVLAIKHLSDKDKRLYAIADNKLAENAGWDDAILKLELGELADLDIDLTITGFSNADLDIILIDDSASVAEEAPPPPAGLAITKLGDLWNVGEHRLLCGNALDPASYDKLLQGEKADAVFTDPPYNVPIAGHVGGSGKVKHREFAMASGEMSEEAFRGFLKTLCERLKDHTTDSAIVFICMDWRHGADLDAAGRSVFEELKNLIVWDKGVGGMGSLYRSQHELIYVFKAGPGKHTNNVELGRHGRNRTNVWAYAGVQSRRKQLLLHPTVKPVRLVVDALMDVTHRGDRVLDPFLGSGTTLLAVQEAHRRARGIELDPLYVDVAIRRLRDKAGLDAVLSETGETFSDLEAKVAGGENER</sequence>
<proteinExistence type="inferred from homology"/>
<dbReference type="EMBL" id="QWGA01000007">
    <property type="protein sequence ID" value="RIJ29214.1"/>
    <property type="molecule type" value="Genomic_DNA"/>
</dbReference>
<keyword evidence="8" id="KW-1185">Reference proteome</keyword>
<dbReference type="InterPro" id="IPR050336">
    <property type="entry name" value="Chromosome_partition/occlusion"/>
</dbReference>
<dbReference type="CDD" id="cd16403">
    <property type="entry name" value="ParB_N_like_MT"/>
    <property type="match status" value="1"/>
</dbReference>
<evidence type="ECO:0000313" key="7">
    <source>
        <dbReference type="EMBL" id="RIJ29214.1"/>
    </source>
</evidence>
<dbReference type="PANTHER" id="PTHR33375">
    <property type="entry name" value="CHROMOSOME-PARTITIONING PROTEIN PARB-RELATED"/>
    <property type="match status" value="1"/>
</dbReference>
<dbReference type="SUPFAM" id="SSF110849">
    <property type="entry name" value="ParB/Sulfiredoxin"/>
    <property type="match status" value="1"/>
</dbReference>
<dbReference type="InterPro" id="IPR002941">
    <property type="entry name" value="DNA_methylase_N4/N6"/>
</dbReference>
<dbReference type="InterPro" id="IPR036086">
    <property type="entry name" value="ParB/Sulfiredoxin_sf"/>
</dbReference>
<protein>
    <recommendedName>
        <fullName evidence="5">Methyltransferase</fullName>
        <ecNumber evidence="5">2.1.1.-</ecNumber>
    </recommendedName>
</protein>
<evidence type="ECO:0000313" key="8">
    <source>
        <dbReference type="Proteomes" id="UP000265845"/>
    </source>
</evidence>
<dbReference type="GO" id="GO:0009007">
    <property type="term" value="F:site-specific DNA-methyltransferase (adenine-specific) activity"/>
    <property type="evidence" value="ECO:0007669"/>
    <property type="project" value="UniProtKB-EC"/>
</dbReference>
<name>A0A399RFF2_9PROT</name>
<dbReference type="Gene3D" id="3.90.1530.10">
    <property type="entry name" value="Conserved hypothetical protein from pyrococcus furiosus pfu- 392566-001, ParB domain"/>
    <property type="match status" value="1"/>
</dbReference>
<dbReference type="InterPro" id="IPR001091">
    <property type="entry name" value="RM_Methyltransferase"/>
</dbReference>
<evidence type="ECO:0000256" key="3">
    <source>
        <dbReference type="ARBA" id="ARBA00022679"/>
    </source>
</evidence>
<dbReference type="GO" id="GO:0008170">
    <property type="term" value="F:N-methyltransferase activity"/>
    <property type="evidence" value="ECO:0007669"/>
    <property type="project" value="InterPro"/>
</dbReference>
<dbReference type="SMART" id="SM00470">
    <property type="entry name" value="ParB"/>
    <property type="match status" value="1"/>
</dbReference>
<dbReference type="EC" id="2.1.1.-" evidence="5"/>
<dbReference type="OrthoDB" id="7806498at2"/>
<dbReference type="GO" id="GO:0007059">
    <property type="term" value="P:chromosome segregation"/>
    <property type="evidence" value="ECO:0007669"/>
    <property type="project" value="TreeGrafter"/>
</dbReference>
<dbReference type="PROSITE" id="PS00092">
    <property type="entry name" value="N6_MTASE"/>
    <property type="match status" value="1"/>
</dbReference>
<dbReference type="InterPro" id="IPR002052">
    <property type="entry name" value="DNA_methylase_N6_adenine_CS"/>
</dbReference>
<comment type="caution">
    <text evidence="7">The sequence shown here is derived from an EMBL/GenBank/DDBJ whole genome shotgun (WGS) entry which is preliminary data.</text>
</comment>
<organism evidence="7 8">
    <name type="scientific">Henriciella algicola</name>
    <dbReference type="NCBI Taxonomy" id="1608422"/>
    <lineage>
        <taxon>Bacteria</taxon>
        <taxon>Pseudomonadati</taxon>
        <taxon>Pseudomonadota</taxon>
        <taxon>Alphaproteobacteria</taxon>
        <taxon>Hyphomonadales</taxon>
        <taxon>Hyphomonadaceae</taxon>
        <taxon>Henriciella</taxon>
    </lineage>
</organism>